<dbReference type="Pfam" id="PF00501">
    <property type="entry name" value="AMP-binding"/>
    <property type="match status" value="1"/>
</dbReference>
<dbReference type="InterPro" id="IPR001242">
    <property type="entry name" value="Condensation_dom"/>
</dbReference>
<feature type="domain" description="AMP-binding enzyme C-terminal" evidence="6">
    <location>
        <begin position="694"/>
        <end position="752"/>
    </location>
</feature>
<name>A0A9P6ITF5_MORAP</name>
<dbReference type="SUPFAM" id="SSF52777">
    <property type="entry name" value="CoA-dependent acyltransferases"/>
    <property type="match status" value="1"/>
</dbReference>
<dbReference type="GO" id="GO:0044550">
    <property type="term" value="P:secondary metabolite biosynthetic process"/>
    <property type="evidence" value="ECO:0007669"/>
    <property type="project" value="TreeGrafter"/>
</dbReference>
<sequence>MTRTVSAASSVSTLYPGTSEEELALDENNKVQADYWNKAFADVPAALELPTDRPRPLEPSVVGAEYPFQIGTQLEQLLTSLSVEHELNLATAILVGWSIVLSRLSGQEDILVGVCGVGEKGSPSSALPVRLDLSGEPNTLQLLGRVRDVLLAAGARGTLSQKNIDHAVLSWQGKGSLSPQAAFYLHNGEANATPLDSISVPFDIELHLYDTTEGASASLRYSMALFDTDSIKRYAGYLIAVLMNMVANGGQSVSTIDIISPAEKKLVLKTWNDSSAEYPSERCVQQLFEEQVEKSPDAIAIVHENQPFTYLELDALADRIAHKLVHAGIKQGDFVATLLLRSVELVAAQLAVLKIGAAYVPIDPKAPVDRQAFIVEDSASRLLITDVYAEVASALDLPLLRIDIAELQSREEYSGAIVPKRSSQDTAYVMYTSGSTGRPKGVLVPHKGIARLVLNNGFANIRSDDRIVFAANPAFDASTFEVWAPLLNGGTIVTVDSDTVADPYRFASVLEQHKITVLFMTPVMLNQHVSTIGSSLAKLRYLISGGEQASTETYTALLRHKGPVRLLNAYGPTEVTMLGTTYEARGGFEKLEKIPIGKPIGNTHTYVLDKHGKPVPMGAVGELYIGGDGVANGYLNRPELTAERFIPDPFSNTKGARLYRSGDLVRHLPDGNIIFMGRNDDQVKIRGFRIELGEIEARLVEHDLVRESVVLALGEGSEKRLVAYVVAEATESLAHTLRSHIEERLPVYMIPAAF</sequence>
<dbReference type="PRINTS" id="PR00154">
    <property type="entry name" value="AMPBINDING"/>
</dbReference>
<dbReference type="Gene3D" id="3.40.50.980">
    <property type="match status" value="2"/>
</dbReference>
<dbReference type="InterPro" id="IPR010071">
    <property type="entry name" value="AA_adenyl_dom"/>
</dbReference>
<dbReference type="GO" id="GO:0043041">
    <property type="term" value="P:amino acid activation for nonribosomal peptide biosynthetic process"/>
    <property type="evidence" value="ECO:0007669"/>
    <property type="project" value="TreeGrafter"/>
</dbReference>
<dbReference type="GO" id="GO:0003824">
    <property type="term" value="F:catalytic activity"/>
    <property type="evidence" value="ECO:0007669"/>
    <property type="project" value="InterPro"/>
</dbReference>
<dbReference type="InterPro" id="IPR020845">
    <property type="entry name" value="AMP-binding_CS"/>
</dbReference>
<dbReference type="SUPFAM" id="SSF56801">
    <property type="entry name" value="Acetyl-CoA synthetase-like"/>
    <property type="match status" value="1"/>
</dbReference>
<dbReference type="Proteomes" id="UP000738359">
    <property type="component" value="Unassembled WGS sequence"/>
</dbReference>
<dbReference type="InterPro" id="IPR025110">
    <property type="entry name" value="AMP-bd_C"/>
</dbReference>
<dbReference type="FunFam" id="3.40.50.12780:FF:000012">
    <property type="entry name" value="Non-ribosomal peptide synthetase"/>
    <property type="match status" value="1"/>
</dbReference>
<gene>
    <name evidence="7" type="ORF">BGZ70_002860</name>
</gene>
<dbReference type="GO" id="GO:0031177">
    <property type="term" value="F:phosphopantetheine binding"/>
    <property type="evidence" value="ECO:0007669"/>
    <property type="project" value="TreeGrafter"/>
</dbReference>
<keyword evidence="2" id="KW-0597">Phosphoprotein</keyword>
<dbReference type="Pfam" id="PF13193">
    <property type="entry name" value="AMP-binding_C"/>
    <property type="match status" value="1"/>
</dbReference>
<dbReference type="Gene3D" id="3.30.300.30">
    <property type="match status" value="1"/>
</dbReference>
<dbReference type="PANTHER" id="PTHR45527">
    <property type="entry name" value="NONRIBOSOMAL PEPTIDE SYNTHETASE"/>
    <property type="match status" value="1"/>
</dbReference>
<dbReference type="InterPro" id="IPR020459">
    <property type="entry name" value="AMP-binding"/>
</dbReference>
<keyword evidence="8" id="KW-1185">Reference proteome</keyword>
<dbReference type="NCBIfam" id="TIGR01733">
    <property type="entry name" value="AA-adenyl-dom"/>
    <property type="match status" value="1"/>
</dbReference>
<evidence type="ECO:0000313" key="7">
    <source>
        <dbReference type="EMBL" id="KAF9947131.1"/>
    </source>
</evidence>
<protein>
    <recommendedName>
        <fullName evidence="9">Amino acid adenylation domain-containing protein</fullName>
    </recommendedName>
</protein>
<feature type="domain" description="Condensation" evidence="5">
    <location>
        <begin position="21"/>
        <end position="266"/>
    </location>
</feature>
<dbReference type="Gene3D" id="2.30.38.10">
    <property type="entry name" value="Luciferase, Domain 3"/>
    <property type="match status" value="1"/>
</dbReference>
<proteinExistence type="inferred from homology"/>
<evidence type="ECO:0000313" key="8">
    <source>
        <dbReference type="Proteomes" id="UP000738359"/>
    </source>
</evidence>
<dbReference type="FunFam" id="3.40.50.980:FF:000001">
    <property type="entry name" value="Non-ribosomal peptide synthetase"/>
    <property type="match status" value="1"/>
</dbReference>
<feature type="non-terminal residue" evidence="7">
    <location>
        <position position="754"/>
    </location>
</feature>
<dbReference type="AlphaFoldDB" id="A0A9P6ITF5"/>
<dbReference type="PANTHER" id="PTHR45527:SF1">
    <property type="entry name" value="FATTY ACID SYNTHASE"/>
    <property type="match status" value="1"/>
</dbReference>
<dbReference type="PROSITE" id="PS00455">
    <property type="entry name" value="AMP_BINDING"/>
    <property type="match status" value="1"/>
</dbReference>
<evidence type="ECO:0000259" key="6">
    <source>
        <dbReference type="Pfam" id="PF13193"/>
    </source>
</evidence>
<evidence type="ECO:0000259" key="4">
    <source>
        <dbReference type="Pfam" id="PF00501"/>
    </source>
</evidence>
<evidence type="ECO:0008006" key="9">
    <source>
        <dbReference type="Google" id="ProtNLM"/>
    </source>
</evidence>
<dbReference type="FunFam" id="2.30.38.10:FF:000001">
    <property type="entry name" value="Non-ribosomal peptide synthetase PvdI"/>
    <property type="match status" value="1"/>
</dbReference>
<dbReference type="CDD" id="cd12117">
    <property type="entry name" value="A_NRPS_Srf_like"/>
    <property type="match status" value="1"/>
</dbReference>
<organism evidence="7 8">
    <name type="scientific">Mortierella alpina</name>
    <name type="common">Oleaginous fungus</name>
    <name type="synonym">Mortierella renispora</name>
    <dbReference type="NCBI Taxonomy" id="64518"/>
    <lineage>
        <taxon>Eukaryota</taxon>
        <taxon>Fungi</taxon>
        <taxon>Fungi incertae sedis</taxon>
        <taxon>Mucoromycota</taxon>
        <taxon>Mortierellomycotina</taxon>
        <taxon>Mortierellomycetes</taxon>
        <taxon>Mortierellales</taxon>
        <taxon>Mortierellaceae</taxon>
        <taxon>Mortierella</taxon>
    </lineage>
</organism>
<evidence type="ECO:0000256" key="1">
    <source>
        <dbReference type="ARBA" id="ARBA00022450"/>
    </source>
</evidence>
<dbReference type="Gene3D" id="3.30.559.30">
    <property type="entry name" value="Nonribosomal peptide synthetase, condensation domain"/>
    <property type="match status" value="1"/>
</dbReference>
<dbReference type="Pfam" id="PF00668">
    <property type="entry name" value="Condensation"/>
    <property type="match status" value="1"/>
</dbReference>
<accession>A0A9P6ITF5</accession>
<dbReference type="EMBL" id="JAAAHY010001725">
    <property type="protein sequence ID" value="KAF9947131.1"/>
    <property type="molecule type" value="Genomic_DNA"/>
</dbReference>
<dbReference type="GO" id="GO:0005737">
    <property type="term" value="C:cytoplasm"/>
    <property type="evidence" value="ECO:0007669"/>
    <property type="project" value="TreeGrafter"/>
</dbReference>
<keyword evidence="1" id="KW-0596">Phosphopantetheine</keyword>
<evidence type="ECO:0000256" key="3">
    <source>
        <dbReference type="ARBA" id="ARBA00029454"/>
    </source>
</evidence>
<dbReference type="InterPro" id="IPR045851">
    <property type="entry name" value="AMP-bd_C_sf"/>
</dbReference>
<dbReference type="OrthoDB" id="329835at2759"/>
<evidence type="ECO:0000259" key="5">
    <source>
        <dbReference type="Pfam" id="PF00668"/>
    </source>
</evidence>
<comment type="similarity">
    <text evidence="3">Belongs to the NRP synthetase family.</text>
</comment>
<feature type="domain" description="AMP-dependent synthetase/ligase" evidence="4">
    <location>
        <begin position="288"/>
        <end position="635"/>
    </location>
</feature>
<comment type="caution">
    <text evidence="7">The sequence shown here is derived from an EMBL/GenBank/DDBJ whole genome shotgun (WGS) entry which is preliminary data.</text>
</comment>
<evidence type="ECO:0000256" key="2">
    <source>
        <dbReference type="ARBA" id="ARBA00022553"/>
    </source>
</evidence>
<reference evidence="7" key="1">
    <citation type="journal article" date="2020" name="Fungal Divers.">
        <title>Resolving the Mortierellaceae phylogeny through synthesis of multi-gene phylogenetics and phylogenomics.</title>
        <authorList>
            <person name="Vandepol N."/>
            <person name="Liber J."/>
            <person name="Desiro A."/>
            <person name="Na H."/>
            <person name="Kennedy M."/>
            <person name="Barry K."/>
            <person name="Grigoriev I.V."/>
            <person name="Miller A.N."/>
            <person name="O'Donnell K."/>
            <person name="Stajich J.E."/>
            <person name="Bonito G."/>
        </authorList>
    </citation>
    <scope>NUCLEOTIDE SEQUENCE</scope>
    <source>
        <strain evidence="7">CK1249</strain>
    </source>
</reference>
<dbReference type="InterPro" id="IPR000873">
    <property type="entry name" value="AMP-dep_synth/lig_dom"/>
</dbReference>